<evidence type="ECO:0000313" key="1">
    <source>
        <dbReference type="EMBL" id="KEF31265.1"/>
    </source>
</evidence>
<protein>
    <submittedName>
        <fullName evidence="1">Uncharacterized protein</fullName>
    </submittedName>
</protein>
<evidence type="ECO:0000313" key="2">
    <source>
        <dbReference type="Proteomes" id="UP000035057"/>
    </source>
</evidence>
<dbReference type="AlphaFoldDB" id="A0A072NDV3"/>
<reference evidence="1 2" key="1">
    <citation type="submission" date="2012-12" db="EMBL/GenBank/DDBJ databases">
        <title>Genome assembly of Marinobacter sp. AK21.</title>
        <authorList>
            <person name="Khatri I."/>
            <person name="Kumar R."/>
            <person name="Vaidya B."/>
            <person name="Subramanian S."/>
            <person name="Pinnaka A."/>
        </authorList>
    </citation>
    <scope>NUCLEOTIDE SEQUENCE [LARGE SCALE GENOMIC DNA]</scope>
    <source>
        <strain evidence="1 2">AK21</strain>
    </source>
</reference>
<name>A0A072NDV3_9GAMM</name>
<organism evidence="1 2">
    <name type="scientific">Marinobacter nitratireducens</name>
    <dbReference type="NCBI Taxonomy" id="1137280"/>
    <lineage>
        <taxon>Bacteria</taxon>
        <taxon>Pseudomonadati</taxon>
        <taxon>Pseudomonadota</taxon>
        <taxon>Gammaproteobacteria</taxon>
        <taxon>Pseudomonadales</taxon>
        <taxon>Marinobacteraceae</taxon>
        <taxon>Marinobacter</taxon>
    </lineage>
</organism>
<dbReference type="EMBL" id="ANIE01000005">
    <property type="protein sequence ID" value="KEF31265.1"/>
    <property type="molecule type" value="Genomic_DNA"/>
</dbReference>
<keyword evidence="2" id="KW-1185">Reference proteome</keyword>
<sequence length="39" mass="4362">MFLQSLKNHPFSMGTFTGTYRAHGKQMLSNTQIESGDCP</sequence>
<comment type="caution">
    <text evidence="1">The sequence shown here is derived from an EMBL/GenBank/DDBJ whole genome shotgun (WGS) entry which is preliminary data.</text>
</comment>
<proteinExistence type="predicted"/>
<dbReference type="PATRIC" id="fig|1137280.3.peg.1426"/>
<gene>
    <name evidence="1" type="ORF">D777_01614</name>
</gene>
<dbReference type="Proteomes" id="UP000035057">
    <property type="component" value="Unassembled WGS sequence"/>
</dbReference>
<accession>A0A072NDV3</accession>